<dbReference type="PANTHER" id="PTHR19446">
    <property type="entry name" value="REVERSE TRANSCRIPTASES"/>
    <property type="match status" value="1"/>
</dbReference>
<sequence>MAILPKVIYRINAIPIKLPLTFFTELEKTTMNFIWNQKRARIAKSILSKKNTAGGITLPDFKLYYKATVIKTAWYWYQNRDIDQWNKTEAPEATQHTYNYTIFDKPDKNKQWGKDSMFNKWCWENWLAMCRKQKLDPFLTPYTKINSRWIKDLNIRPGTIKTLEGNLGKTIQDIGVGKDFMNKTPKALATKAKIDKWDLMKLHSFCTAKETVTRVDRQPTEWEKIFAVYPSDKEFLKSTFLLVYHDCVLPLLHSTRLPPFRWAEEETEAARWKIITDFLKQNQENQGALQALLSPDGVHEPFDLSEQTYDFLGEMRKNAV</sequence>
<proteinExistence type="predicted"/>
<dbReference type="Proteomes" id="UP000008225">
    <property type="component" value="Chromosome 14"/>
</dbReference>
<evidence type="ECO:0000313" key="2">
    <source>
        <dbReference type="Proteomes" id="UP000008225"/>
    </source>
</evidence>
<reference evidence="1" key="3">
    <citation type="submission" date="2025-09" db="UniProtKB">
        <authorList>
            <consortium name="Ensembl"/>
        </authorList>
    </citation>
    <scope>IDENTIFICATION</scope>
</reference>
<name>A0A8I3W1B9_CALJA</name>
<reference evidence="1" key="2">
    <citation type="submission" date="2025-08" db="UniProtKB">
        <authorList>
            <consortium name="Ensembl"/>
        </authorList>
    </citation>
    <scope>IDENTIFICATION</scope>
</reference>
<dbReference type="GeneTree" id="ENSGT01150000287003"/>
<accession>A0A8I3W1B9</accession>
<keyword evidence="2" id="KW-1185">Reference proteome</keyword>
<dbReference type="AlphaFoldDB" id="A0A8I3W1B9"/>
<reference evidence="1 2" key="1">
    <citation type="submission" date="2009-03" db="EMBL/GenBank/DDBJ databases">
        <authorList>
            <person name="Warren W."/>
            <person name="Ye L."/>
            <person name="Minx P."/>
            <person name="Worley K."/>
            <person name="Gibbs R."/>
            <person name="Wilson R.K."/>
        </authorList>
    </citation>
    <scope>NUCLEOTIDE SEQUENCE [LARGE SCALE GENOMIC DNA]</scope>
</reference>
<protein>
    <submittedName>
        <fullName evidence="1">Uncharacterized protein</fullName>
    </submittedName>
</protein>
<organism evidence="1 2">
    <name type="scientific">Callithrix jacchus</name>
    <name type="common">White-tufted-ear marmoset</name>
    <name type="synonym">Simia Jacchus</name>
    <dbReference type="NCBI Taxonomy" id="9483"/>
    <lineage>
        <taxon>Eukaryota</taxon>
        <taxon>Metazoa</taxon>
        <taxon>Chordata</taxon>
        <taxon>Craniata</taxon>
        <taxon>Vertebrata</taxon>
        <taxon>Euteleostomi</taxon>
        <taxon>Mammalia</taxon>
        <taxon>Eutheria</taxon>
        <taxon>Euarchontoglires</taxon>
        <taxon>Primates</taxon>
        <taxon>Haplorrhini</taxon>
        <taxon>Platyrrhini</taxon>
        <taxon>Cebidae</taxon>
        <taxon>Callitrichinae</taxon>
        <taxon>Callithrix</taxon>
        <taxon>Callithrix</taxon>
    </lineage>
</organism>
<evidence type="ECO:0000313" key="1">
    <source>
        <dbReference type="Ensembl" id="ENSCJAP00000079409.1"/>
    </source>
</evidence>
<dbReference type="Ensembl" id="ENSCJAT00000121065.1">
    <property type="protein sequence ID" value="ENSCJAP00000079409.1"/>
    <property type="gene ID" value="ENSCJAG00000086775.1"/>
</dbReference>